<keyword evidence="3" id="KW-0813">Transport</keyword>
<keyword evidence="5 8" id="KW-0812">Transmembrane</keyword>
<comment type="caution">
    <text evidence="9">The sequence shown here is derived from an EMBL/GenBank/DDBJ whole genome shotgun (WGS) entry which is preliminary data.</text>
</comment>
<dbReference type="STRING" id="1123392.GCA_000376425_00549"/>
<evidence type="ECO:0000256" key="2">
    <source>
        <dbReference type="ARBA" id="ARBA00010145"/>
    </source>
</evidence>
<evidence type="ECO:0000256" key="3">
    <source>
        <dbReference type="ARBA" id="ARBA00022448"/>
    </source>
</evidence>
<dbReference type="GO" id="GO:0055085">
    <property type="term" value="P:transmembrane transport"/>
    <property type="evidence" value="ECO:0007669"/>
    <property type="project" value="InterPro"/>
</dbReference>
<keyword evidence="7 8" id="KW-0472">Membrane</keyword>
<feature type="transmembrane region" description="Helical" evidence="8">
    <location>
        <begin position="6"/>
        <end position="27"/>
    </location>
</feature>
<reference evidence="9 10" key="1">
    <citation type="journal article" date="2015" name="Appl. Environ. Microbiol.">
        <title>Aerobic and Anaerobic Thiosulfate Oxidation by a Cold-Adapted, Subglacial Chemoautotroph.</title>
        <authorList>
            <person name="Harrold Z.R."/>
            <person name="Skidmore M.L."/>
            <person name="Hamilton T.L."/>
            <person name="Desch L."/>
            <person name="Amada K."/>
            <person name="van Gelder W."/>
            <person name="Glover K."/>
            <person name="Roden E.E."/>
            <person name="Boyd E.S."/>
        </authorList>
    </citation>
    <scope>NUCLEOTIDE SEQUENCE [LARGE SCALE GENOMIC DNA]</scope>
    <source>
        <strain evidence="9 10">RG</strain>
    </source>
</reference>
<evidence type="ECO:0000256" key="4">
    <source>
        <dbReference type="ARBA" id="ARBA00022475"/>
    </source>
</evidence>
<evidence type="ECO:0000256" key="6">
    <source>
        <dbReference type="ARBA" id="ARBA00022989"/>
    </source>
</evidence>
<dbReference type="InterPro" id="IPR038770">
    <property type="entry name" value="Na+/solute_symporter_sf"/>
</dbReference>
<evidence type="ECO:0000256" key="7">
    <source>
        <dbReference type="ARBA" id="ARBA00023136"/>
    </source>
</evidence>
<protein>
    <recommendedName>
        <fullName evidence="11">AEC family transporter</fullName>
    </recommendedName>
</protein>
<sequence>MSAELAQQLLLKTLLPLSLLIAAGAIWPRWQSGISVVGLRGEINRLVLNFFAPMLFFAAGASATVDLAILQVPLILGAATLFGLALAALALFATPLGRGLSRPQRGAIMLASGFGNVLFFGYPFLTTVYGESGARYPFFADMLATTPLVWSLGVWIAFRCGKHAEHASFLSMWLKLPPVWGFAAGIAVNLSGAALDPLIEAARWAGSPTIPLMLFVLGLTIPWHDLRPQKAVFVALGIKLALMPLLALGIALAWPGKLTEPGEAGVLEAAMPTMVMVIALADRFGLDTRLAGLIMGWSTLVGLVTLPFWLVVVKGIAS</sequence>
<gene>
    <name evidence="9" type="ORF">ABW22_10525</name>
</gene>
<keyword evidence="6 8" id="KW-1133">Transmembrane helix</keyword>
<evidence type="ECO:0000256" key="1">
    <source>
        <dbReference type="ARBA" id="ARBA00004651"/>
    </source>
</evidence>
<evidence type="ECO:0000313" key="9">
    <source>
        <dbReference type="EMBL" id="KVW95640.1"/>
    </source>
</evidence>
<dbReference type="EMBL" id="LDUG01000025">
    <property type="protein sequence ID" value="KVW95640.1"/>
    <property type="molecule type" value="Genomic_DNA"/>
</dbReference>
<evidence type="ECO:0008006" key="11">
    <source>
        <dbReference type="Google" id="ProtNLM"/>
    </source>
</evidence>
<evidence type="ECO:0000313" key="10">
    <source>
        <dbReference type="Proteomes" id="UP000064243"/>
    </source>
</evidence>
<evidence type="ECO:0000256" key="5">
    <source>
        <dbReference type="ARBA" id="ARBA00022692"/>
    </source>
</evidence>
<dbReference type="AlphaFoldDB" id="A0A106BNB8"/>
<comment type="subcellular location">
    <subcellularLocation>
        <location evidence="1">Cell membrane</location>
        <topology evidence="1">Multi-pass membrane protein</topology>
    </subcellularLocation>
</comment>
<feature type="transmembrane region" description="Helical" evidence="8">
    <location>
        <begin position="47"/>
        <end position="69"/>
    </location>
</feature>
<comment type="similarity">
    <text evidence="2">Belongs to the auxin efflux carrier (TC 2.A.69) family.</text>
</comment>
<feature type="transmembrane region" description="Helical" evidence="8">
    <location>
        <begin position="137"/>
        <end position="158"/>
    </location>
</feature>
<proteinExistence type="inferred from homology"/>
<dbReference type="InterPro" id="IPR004776">
    <property type="entry name" value="Mem_transp_PIN-like"/>
</dbReference>
<dbReference type="PANTHER" id="PTHR36838:SF1">
    <property type="entry name" value="SLR1864 PROTEIN"/>
    <property type="match status" value="1"/>
</dbReference>
<name>A0A106BNB8_THIDE</name>
<feature type="transmembrane region" description="Helical" evidence="8">
    <location>
        <begin position="179"/>
        <end position="199"/>
    </location>
</feature>
<evidence type="ECO:0000256" key="8">
    <source>
        <dbReference type="SAM" id="Phobius"/>
    </source>
</evidence>
<feature type="transmembrane region" description="Helical" evidence="8">
    <location>
        <begin position="205"/>
        <end position="224"/>
    </location>
</feature>
<feature type="transmembrane region" description="Helical" evidence="8">
    <location>
        <begin position="231"/>
        <end position="252"/>
    </location>
</feature>
<dbReference type="Pfam" id="PF03547">
    <property type="entry name" value="Mem_trans"/>
    <property type="match status" value="1"/>
</dbReference>
<feature type="transmembrane region" description="Helical" evidence="8">
    <location>
        <begin position="293"/>
        <end position="312"/>
    </location>
</feature>
<keyword evidence="4" id="KW-1003">Cell membrane</keyword>
<dbReference type="PANTHER" id="PTHR36838">
    <property type="entry name" value="AUXIN EFFLUX CARRIER FAMILY PROTEIN"/>
    <property type="match status" value="1"/>
</dbReference>
<dbReference type="Proteomes" id="UP000064243">
    <property type="component" value="Unassembled WGS sequence"/>
</dbReference>
<keyword evidence="10" id="KW-1185">Reference proteome</keyword>
<dbReference type="Gene3D" id="1.20.1530.20">
    <property type="match status" value="1"/>
</dbReference>
<feature type="transmembrane region" description="Helical" evidence="8">
    <location>
        <begin position="264"/>
        <end position="281"/>
    </location>
</feature>
<dbReference type="GO" id="GO:0005886">
    <property type="term" value="C:plasma membrane"/>
    <property type="evidence" value="ECO:0007669"/>
    <property type="project" value="UniProtKB-SubCell"/>
</dbReference>
<feature type="transmembrane region" description="Helical" evidence="8">
    <location>
        <begin position="106"/>
        <end position="125"/>
    </location>
</feature>
<organism evidence="9 10">
    <name type="scientific">Thiobacillus denitrificans</name>
    <dbReference type="NCBI Taxonomy" id="36861"/>
    <lineage>
        <taxon>Bacteria</taxon>
        <taxon>Pseudomonadati</taxon>
        <taxon>Pseudomonadota</taxon>
        <taxon>Betaproteobacteria</taxon>
        <taxon>Nitrosomonadales</taxon>
        <taxon>Thiobacillaceae</taxon>
        <taxon>Thiobacillus</taxon>
    </lineage>
</organism>
<accession>A0A106BNB8</accession>
<dbReference type="OrthoDB" id="9798064at2"/>
<dbReference type="PATRIC" id="fig|36861.3.peg.1770"/>
<feature type="transmembrane region" description="Helical" evidence="8">
    <location>
        <begin position="75"/>
        <end position="94"/>
    </location>
</feature>